<evidence type="ECO:0000313" key="3">
    <source>
        <dbReference type="Proteomes" id="UP000325641"/>
    </source>
</evidence>
<dbReference type="RefSeq" id="WP_151644459.1">
    <property type="nucleotide sequence ID" value="NZ_CP044543.1"/>
</dbReference>
<dbReference type="AlphaFoldDB" id="A0A5P6P496"/>
<dbReference type="EMBL" id="CP044543">
    <property type="protein sequence ID" value="QFI72834.1"/>
    <property type="molecule type" value="Genomic_DNA"/>
</dbReference>
<evidence type="ECO:0000313" key="2">
    <source>
        <dbReference type="EMBL" id="QFI72834.1"/>
    </source>
</evidence>
<reference evidence="3" key="1">
    <citation type="submission" date="2019-10" db="EMBL/GenBank/DDBJ databases">
        <title>Complete Genome Sequence of Bradyrhizobium betae type strain PL7HG1T.</title>
        <authorList>
            <person name="Bromfield E.S.P."/>
            <person name="Cloutier S."/>
        </authorList>
    </citation>
    <scope>NUCLEOTIDE SEQUENCE [LARGE SCALE GENOMIC DNA]</scope>
    <source>
        <strain evidence="3">PL7HG1</strain>
    </source>
</reference>
<evidence type="ECO:0000256" key="1">
    <source>
        <dbReference type="SAM" id="MobiDB-lite"/>
    </source>
</evidence>
<dbReference type="KEGG" id="bbet:F8237_10740"/>
<accession>A0A5P6P496</accession>
<gene>
    <name evidence="2" type="ORF">F8237_10740</name>
</gene>
<dbReference type="Proteomes" id="UP000325641">
    <property type="component" value="Chromosome"/>
</dbReference>
<name>A0A5P6P496_9BRAD</name>
<feature type="region of interest" description="Disordered" evidence="1">
    <location>
        <begin position="1"/>
        <end position="20"/>
    </location>
</feature>
<feature type="compositionally biased region" description="Basic and acidic residues" evidence="1">
    <location>
        <begin position="10"/>
        <end position="20"/>
    </location>
</feature>
<organism evidence="2 3">
    <name type="scientific">Bradyrhizobium betae</name>
    <dbReference type="NCBI Taxonomy" id="244734"/>
    <lineage>
        <taxon>Bacteria</taxon>
        <taxon>Pseudomonadati</taxon>
        <taxon>Pseudomonadota</taxon>
        <taxon>Alphaproteobacteria</taxon>
        <taxon>Hyphomicrobiales</taxon>
        <taxon>Nitrobacteraceae</taxon>
        <taxon>Bradyrhizobium</taxon>
    </lineage>
</organism>
<proteinExistence type="predicted"/>
<dbReference type="OrthoDB" id="8256410at2"/>
<sequence length="91" mass="10342">MSNVIQFCSKRSDADASGERRDLSTEIKSAALRASARDALGLLARQFELAIEHARAIEPRIHDPRKRQEFSDQVEFTQRLLDVAHLKILLL</sequence>
<protein>
    <submittedName>
        <fullName evidence="2">Uncharacterized protein</fullName>
    </submittedName>
</protein>